<dbReference type="InterPro" id="IPR023210">
    <property type="entry name" value="NADP_OxRdtase_dom"/>
</dbReference>
<dbReference type="InterPro" id="IPR036812">
    <property type="entry name" value="NAD(P)_OxRdtase_dom_sf"/>
</dbReference>
<evidence type="ECO:0000256" key="3">
    <source>
        <dbReference type="ARBA" id="ARBA00023002"/>
    </source>
</evidence>
<comment type="similarity">
    <text evidence="1">Belongs to the aldo/keto reductase family.</text>
</comment>
<evidence type="ECO:0000256" key="2">
    <source>
        <dbReference type="ARBA" id="ARBA00022857"/>
    </source>
</evidence>
<name>A0ABT1MKI4_9BACT</name>
<dbReference type="Pfam" id="PF00248">
    <property type="entry name" value="Aldo_ket_red"/>
    <property type="match status" value="1"/>
</dbReference>
<dbReference type="SUPFAM" id="SSF51430">
    <property type="entry name" value="NAD(P)-linked oxidoreductase"/>
    <property type="match status" value="1"/>
</dbReference>
<keyword evidence="3" id="KW-0560">Oxidoreductase</keyword>
<keyword evidence="2" id="KW-0521">NADP</keyword>
<keyword evidence="6" id="KW-1185">Reference proteome</keyword>
<evidence type="ECO:0000256" key="1">
    <source>
        <dbReference type="ARBA" id="ARBA00007905"/>
    </source>
</evidence>
<dbReference type="EMBL" id="JANDHW010000017">
    <property type="protein sequence ID" value="MCP9612961.1"/>
    <property type="molecule type" value="Genomic_DNA"/>
</dbReference>
<comment type="caution">
    <text evidence="5">The sequence shown here is derived from an EMBL/GenBank/DDBJ whole genome shotgun (WGS) entry which is preliminary data.</text>
</comment>
<gene>
    <name evidence="5" type="ORF">NMU02_12750</name>
</gene>
<dbReference type="PANTHER" id="PTHR43827:SF3">
    <property type="entry name" value="NADP-DEPENDENT OXIDOREDUCTASE DOMAIN-CONTAINING PROTEIN"/>
    <property type="match status" value="1"/>
</dbReference>
<evidence type="ECO:0000313" key="5">
    <source>
        <dbReference type="EMBL" id="MCP9612961.1"/>
    </source>
</evidence>
<evidence type="ECO:0000313" key="6">
    <source>
        <dbReference type="Proteomes" id="UP001205603"/>
    </source>
</evidence>
<dbReference type="Proteomes" id="UP001205603">
    <property type="component" value="Unassembled WGS sequence"/>
</dbReference>
<organism evidence="5 6">
    <name type="scientific">Coprobacter tertius</name>
    <dbReference type="NCBI Taxonomy" id="2944915"/>
    <lineage>
        <taxon>Bacteria</taxon>
        <taxon>Pseudomonadati</taxon>
        <taxon>Bacteroidota</taxon>
        <taxon>Bacteroidia</taxon>
        <taxon>Bacteroidales</taxon>
        <taxon>Barnesiellaceae</taxon>
        <taxon>Coprobacter</taxon>
    </lineage>
</organism>
<dbReference type="Gene3D" id="3.20.20.100">
    <property type="entry name" value="NADP-dependent oxidoreductase domain"/>
    <property type="match status" value="1"/>
</dbReference>
<evidence type="ECO:0000259" key="4">
    <source>
        <dbReference type="Pfam" id="PF00248"/>
    </source>
</evidence>
<protein>
    <submittedName>
        <fullName evidence="5">Aldo/keto reductase</fullName>
    </submittedName>
</protein>
<feature type="domain" description="NADP-dependent oxidoreductase" evidence="4">
    <location>
        <begin position="53"/>
        <end position="113"/>
    </location>
</feature>
<accession>A0ABT1MKI4</accession>
<dbReference type="InterPro" id="IPR020471">
    <property type="entry name" value="AKR"/>
</dbReference>
<proteinExistence type="inferred from homology"/>
<sequence>MSYNFDIVPAVNQIELHIHYQREEELTVMHELGIQPEARESFAEGLKGTFSDPVLAGIACKYEKTIAQVMLRWNIQHGVAVIFKSVHKERMVENFNIWDFSLDEEDMRNIATLDKDIPTILDTQRPSEVRRLYSYLAPSYLQV</sequence>
<dbReference type="PANTHER" id="PTHR43827">
    <property type="entry name" value="2,5-DIKETO-D-GLUCONIC ACID REDUCTASE"/>
    <property type="match status" value="1"/>
</dbReference>
<reference evidence="5 6" key="1">
    <citation type="submission" date="2022-07" db="EMBL/GenBank/DDBJ databases">
        <title>Fecal culturing of patients with breast cancer.</title>
        <authorList>
            <person name="Teng N.M.Y."/>
            <person name="Kiu R."/>
            <person name="Evans R."/>
            <person name="Baker D.J."/>
            <person name="Zenner C."/>
            <person name="Robinson S.D."/>
            <person name="Hall L.J."/>
        </authorList>
    </citation>
    <scope>NUCLEOTIDE SEQUENCE [LARGE SCALE GENOMIC DNA]</scope>
    <source>
        <strain evidence="5 6">LH1063</strain>
    </source>
</reference>
<dbReference type="PRINTS" id="PR00069">
    <property type="entry name" value="ALDKETRDTASE"/>
</dbReference>